<dbReference type="EMBL" id="LS483396">
    <property type="protein sequence ID" value="SQG47806.1"/>
    <property type="molecule type" value="Genomic_DNA"/>
</dbReference>
<evidence type="ECO:0000256" key="3">
    <source>
        <dbReference type="ARBA" id="ARBA00022475"/>
    </source>
</evidence>
<dbReference type="Gene3D" id="1.10.287.3510">
    <property type="match status" value="1"/>
</dbReference>
<organism evidence="9 10">
    <name type="scientific">Micrococcus luteus (strain ATCC 4698 / DSM 20030 / JCM 1464 / CCM 169 / CCUG 5858 / IAM 1056 / NBRC 3333 / NCIMB 9278 / NCTC 2665 / VKM Ac-2230)</name>
    <name type="common">Micrococcus lysodeikticus</name>
    <dbReference type="NCBI Taxonomy" id="465515"/>
    <lineage>
        <taxon>Bacteria</taxon>
        <taxon>Bacillati</taxon>
        <taxon>Actinomycetota</taxon>
        <taxon>Actinomycetes</taxon>
        <taxon>Micrococcales</taxon>
        <taxon>Micrococcaceae</taxon>
        <taxon>Micrococcus</taxon>
    </lineage>
</organism>
<accession>A0A2X4EK20</accession>
<evidence type="ECO:0000313" key="9">
    <source>
        <dbReference type="EMBL" id="SQG47806.1"/>
    </source>
</evidence>
<dbReference type="GO" id="GO:0005886">
    <property type="term" value="C:plasma membrane"/>
    <property type="evidence" value="ECO:0007669"/>
    <property type="project" value="UniProtKB-SubCell"/>
</dbReference>
<reference evidence="9 10" key="1">
    <citation type="submission" date="2018-06" db="EMBL/GenBank/DDBJ databases">
        <authorList>
            <consortium name="Pathogen Informatics"/>
            <person name="Doyle S."/>
        </authorList>
    </citation>
    <scope>NUCLEOTIDE SEQUENCE [LARGE SCALE GENOMIC DNA]</scope>
    <source>
        <strain evidence="9 10">NCTC2665</strain>
    </source>
</reference>
<dbReference type="InterPro" id="IPR050601">
    <property type="entry name" value="CPA3_antiporter_subunitC"/>
</dbReference>
<evidence type="ECO:0000256" key="4">
    <source>
        <dbReference type="ARBA" id="ARBA00022692"/>
    </source>
</evidence>
<dbReference type="GeneID" id="93364111"/>
<protein>
    <submittedName>
        <fullName evidence="9">Multiple resistance and pH homeostasis protein C</fullName>
    </submittedName>
</protein>
<evidence type="ECO:0000313" key="10">
    <source>
        <dbReference type="Proteomes" id="UP000248985"/>
    </source>
</evidence>
<dbReference type="PANTHER" id="PTHR34583:SF2">
    <property type="entry name" value="ANTIPORTER SUBUNIT MNHC2-RELATED"/>
    <property type="match status" value="1"/>
</dbReference>
<evidence type="ECO:0000256" key="6">
    <source>
        <dbReference type="ARBA" id="ARBA00023136"/>
    </source>
</evidence>
<keyword evidence="5 8" id="KW-1133">Transmembrane helix</keyword>
<keyword evidence="4 8" id="KW-0812">Transmembrane</keyword>
<proteinExistence type="inferred from homology"/>
<evidence type="ECO:0000256" key="2">
    <source>
        <dbReference type="ARBA" id="ARBA00010388"/>
    </source>
</evidence>
<gene>
    <name evidence="9" type="primary">mrpC</name>
    <name evidence="9" type="ORF">NCTC2665_00571</name>
</gene>
<feature type="compositionally biased region" description="Basic and acidic residues" evidence="7">
    <location>
        <begin position="146"/>
        <end position="156"/>
    </location>
</feature>
<evidence type="ECO:0000256" key="1">
    <source>
        <dbReference type="ARBA" id="ARBA00004651"/>
    </source>
</evidence>
<sequence>MMTVDLALLLAMGVMFAGGIYLVLERSLTRILLGIMLINNGAIMLLFLASGGVGLAPLFVRGRDPHEYADTLPQALILTAIVIGFAVVAFLTAMIYRSWLLIREDEVEVDAEDVKIARMPAWDAEDDAELVEESSEFLDDAADPNAHYEHATESRPHVRHASPTPPARPGPASAVRAHRADGGPRP</sequence>
<keyword evidence="6 8" id="KW-0472">Membrane</keyword>
<dbReference type="AlphaFoldDB" id="A0A2X4EK20"/>
<dbReference type="PANTHER" id="PTHR34583">
    <property type="entry name" value="ANTIPORTER SUBUNIT MNHC2-RELATED"/>
    <property type="match status" value="1"/>
</dbReference>
<name>A0A2X4EK20_MICLC</name>
<feature type="transmembrane region" description="Helical" evidence="8">
    <location>
        <begin position="75"/>
        <end position="96"/>
    </location>
</feature>
<comment type="similarity">
    <text evidence="2">Belongs to the CPA3 antiporters (TC 2.A.63) subunit C family.</text>
</comment>
<feature type="compositionally biased region" description="Acidic residues" evidence="7">
    <location>
        <begin position="129"/>
        <end position="142"/>
    </location>
</feature>
<dbReference type="InterPro" id="IPR039428">
    <property type="entry name" value="NUOK/Mnh_C1-like"/>
</dbReference>
<evidence type="ECO:0000256" key="8">
    <source>
        <dbReference type="SAM" id="Phobius"/>
    </source>
</evidence>
<feature type="transmembrane region" description="Helical" evidence="8">
    <location>
        <begin position="6"/>
        <end position="24"/>
    </location>
</feature>
<keyword evidence="3" id="KW-1003">Cell membrane</keyword>
<dbReference type="Proteomes" id="UP000248985">
    <property type="component" value="Chromosome 1"/>
</dbReference>
<evidence type="ECO:0000256" key="5">
    <source>
        <dbReference type="ARBA" id="ARBA00022989"/>
    </source>
</evidence>
<feature type="region of interest" description="Disordered" evidence="7">
    <location>
        <begin position="129"/>
        <end position="186"/>
    </location>
</feature>
<evidence type="ECO:0000256" key="7">
    <source>
        <dbReference type="SAM" id="MobiDB-lite"/>
    </source>
</evidence>
<dbReference type="Pfam" id="PF00420">
    <property type="entry name" value="Oxidored_q2"/>
    <property type="match status" value="1"/>
</dbReference>
<comment type="subcellular location">
    <subcellularLocation>
        <location evidence="1">Cell membrane</location>
        <topology evidence="1">Multi-pass membrane protein</topology>
    </subcellularLocation>
</comment>
<dbReference type="RefSeq" id="WP_010080214.1">
    <property type="nucleotide sequence ID" value="NC_012803.1"/>
</dbReference>
<feature type="transmembrane region" description="Helical" evidence="8">
    <location>
        <begin position="31"/>
        <end position="55"/>
    </location>
</feature>